<organism evidence="2 3">
    <name type="scientific">Colletotrichum orbiculare (strain 104-T / ATCC 96160 / CBS 514.97 / LARS 414 / MAFF 240422)</name>
    <name type="common">Cucumber anthracnose fungus</name>
    <name type="synonym">Colletotrichum lagenarium</name>
    <dbReference type="NCBI Taxonomy" id="1213857"/>
    <lineage>
        <taxon>Eukaryota</taxon>
        <taxon>Fungi</taxon>
        <taxon>Dikarya</taxon>
        <taxon>Ascomycota</taxon>
        <taxon>Pezizomycotina</taxon>
        <taxon>Sordariomycetes</taxon>
        <taxon>Hypocreomycetidae</taxon>
        <taxon>Glomerellales</taxon>
        <taxon>Glomerellaceae</taxon>
        <taxon>Colletotrichum</taxon>
        <taxon>Colletotrichum orbiculare species complex</taxon>
    </lineage>
</organism>
<dbReference type="AlphaFoldDB" id="A0A484G1B7"/>
<proteinExistence type="predicted"/>
<reference evidence="3" key="2">
    <citation type="journal article" date="2019" name="Mol. Plant Microbe Interact.">
        <title>Genome sequence resources for four phytopathogenic fungi from the Colletotrichum orbiculare species complex.</title>
        <authorList>
            <person name="Gan P."/>
            <person name="Tsushima A."/>
            <person name="Narusaka M."/>
            <person name="Narusaka Y."/>
            <person name="Takano Y."/>
            <person name="Kubo Y."/>
            <person name="Shirasu K."/>
        </authorList>
    </citation>
    <scope>GENOME REANNOTATION</scope>
    <source>
        <strain evidence="3">104-T / ATCC 96160 / CBS 514.97 / LARS 414 / MAFF 240422</strain>
    </source>
</reference>
<feature type="compositionally biased region" description="Basic and acidic residues" evidence="1">
    <location>
        <begin position="1"/>
        <end position="17"/>
    </location>
</feature>
<sequence>MANEDLKTSTERMEGKTYRPHPRKAFEDARPNLSSDVFSVEGKKHNTSSIPIVGEGRLNAPGHLRLARGSDSDSALFANPAEVLSQQSGIPPTANEVYEFMSIAWKGMPRRADGKIDYRVYQNGLSKLVTRLRWEVSTFKWTGVDQRRFDTLCTKLSQEGVMDVPDHKLFFR</sequence>
<dbReference type="EMBL" id="AMCV02000005">
    <property type="protein sequence ID" value="TDZ23958.1"/>
    <property type="molecule type" value="Genomic_DNA"/>
</dbReference>
<evidence type="ECO:0000313" key="2">
    <source>
        <dbReference type="EMBL" id="TDZ23958.1"/>
    </source>
</evidence>
<evidence type="ECO:0000256" key="1">
    <source>
        <dbReference type="SAM" id="MobiDB-lite"/>
    </source>
</evidence>
<keyword evidence="3" id="KW-1185">Reference proteome</keyword>
<comment type="caution">
    <text evidence="2">The sequence shown here is derived from an EMBL/GenBank/DDBJ whole genome shotgun (WGS) entry which is preliminary data.</text>
</comment>
<name>A0A484G1B7_COLOR</name>
<dbReference type="Proteomes" id="UP000014480">
    <property type="component" value="Unassembled WGS sequence"/>
</dbReference>
<gene>
    <name evidence="2" type="ORF">Cob_v002632</name>
</gene>
<protein>
    <submittedName>
        <fullName evidence="2">Uncharacterized protein</fullName>
    </submittedName>
</protein>
<evidence type="ECO:0000313" key="3">
    <source>
        <dbReference type="Proteomes" id="UP000014480"/>
    </source>
</evidence>
<accession>A0A484G1B7</accession>
<feature type="region of interest" description="Disordered" evidence="1">
    <location>
        <begin position="1"/>
        <end position="32"/>
    </location>
</feature>
<reference evidence="3" key="1">
    <citation type="journal article" date="2013" name="New Phytol.">
        <title>Comparative genomic and transcriptomic analyses reveal the hemibiotrophic stage shift of Colletotrichum fungi.</title>
        <authorList>
            <person name="Gan P."/>
            <person name="Ikeda K."/>
            <person name="Irieda H."/>
            <person name="Narusaka M."/>
            <person name="O'Connell R.J."/>
            <person name="Narusaka Y."/>
            <person name="Takano Y."/>
            <person name="Kubo Y."/>
            <person name="Shirasu K."/>
        </authorList>
    </citation>
    <scope>NUCLEOTIDE SEQUENCE [LARGE SCALE GENOMIC DNA]</scope>
    <source>
        <strain evidence="3">104-T / ATCC 96160 / CBS 514.97 / LARS 414 / MAFF 240422</strain>
    </source>
</reference>